<name>A0ABW3MJS2_9PSEU</name>
<dbReference type="Proteomes" id="UP001597045">
    <property type="component" value="Unassembled WGS sequence"/>
</dbReference>
<accession>A0ABW3MJS2</accession>
<proteinExistence type="predicted"/>
<reference evidence="2" key="1">
    <citation type="journal article" date="2019" name="Int. J. Syst. Evol. Microbiol.">
        <title>The Global Catalogue of Microorganisms (GCM) 10K type strain sequencing project: providing services to taxonomists for standard genome sequencing and annotation.</title>
        <authorList>
            <consortium name="The Broad Institute Genomics Platform"/>
            <consortium name="The Broad Institute Genome Sequencing Center for Infectious Disease"/>
            <person name="Wu L."/>
            <person name="Ma J."/>
        </authorList>
    </citation>
    <scope>NUCLEOTIDE SEQUENCE [LARGE SCALE GENOMIC DNA]</scope>
    <source>
        <strain evidence="2">JCM 31486</strain>
    </source>
</reference>
<keyword evidence="2" id="KW-1185">Reference proteome</keyword>
<sequence length="39" mass="4051">MAEVSYVGASRVFAGSPPVRAVDQLDLDVADGEFLVLVG</sequence>
<organism evidence="1 2">
    <name type="scientific">Kibdelosporangium lantanae</name>
    <dbReference type="NCBI Taxonomy" id="1497396"/>
    <lineage>
        <taxon>Bacteria</taxon>
        <taxon>Bacillati</taxon>
        <taxon>Actinomycetota</taxon>
        <taxon>Actinomycetes</taxon>
        <taxon>Pseudonocardiales</taxon>
        <taxon>Pseudonocardiaceae</taxon>
        <taxon>Kibdelosporangium</taxon>
    </lineage>
</organism>
<keyword evidence="1" id="KW-0067">ATP-binding</keyword>
<evidence type="ECO:0000313" key="1">
    <source>
        <dbReference type="EMBL" id="MFD1050851.1"/>
    </source>
</evidence>
<keyword evidence="1" id="KW-0547">Nucleotide-binding</keyword>
<comment type="caution">
    <text evidence="1">The sequence shown here is derived from an EMBL/GenBank/DDBJ whole genome shotgun (WGS) entry which is preliminary data.</text>
</comment>
<feature type="non-terminal residue" evidence="1">
    <location>
        <position position="39"/>
    </location>
</feature>
<evidence type="ECO:0000313" key="2">
    <source>
        <dbReference type="Proteomes" id="UP001597045"/>
    </source>
</evidence>
<dbReference type="GO" id="GO:0005524">
    <property type="term" value="F:ATP binding"/>
    <property type="evidence" value="ECO:0007669"/>
    <property type="project" value="UniProtKB-KW"/>
</dbReference>
<dbReference type="EMBL" id="JBHTIS010003141">
    <property type="protein sequence ID" value="MFD1050851.1"/>
    <property type="molecule type" value="Genomic_DNA"/>
</dbReference>
<gene>
    <name evidence="1" type="ORF">ACFQ1S_37625</name>
</gene>
<protein>
    <submittedName>
        <fullName evidence="1">Sugar ABC transporter ATP-binding protein</fullName>
    </submittedName>
</protein>